<evidence type="ECO:0000256" key="1">
    <source>
        <dbReference type="ARBA" id="ARBA00022679"/>
    </source>
</evidence>
<protein>
    <submittedName>
        <fullName evidence="4">Sulfurtransferase</fullName>
        <ecNumber evidence="4">2.8.1.-</ecNumber>
    </submittedName>
</protein>
<dbReference type="PANTHER" id="PTHR11364">
    <property type="entry name" value="THIOSULFATE SULFERTANSFERASE"/>
    <property type="match status" value="1"/>
</dbReference>
<dbReference type="SMART" id="SM00450">
    <property type="entry name" value="RHOD"/>
    <property type="match status" value="2"/>
</dbReference>
<sequence length="351" mass="37256">MTSAVSGGYSRVTRKLSLTPGDHGASDTHGAALTPGMIVPLCPPQYAQRVTSGTPRQLTGQLTMTHTPQTGLPTPLVSVDWLAAHLDHPQLVILDAHMPPPGTTAPAEAALQIPGARRFDFDGRIKAPDTTLPHMLPTPELFNREVQALGIQQQSLIVVYDRIGLFSAPRAWWMFRAMGHAQVAVLDGGLPAWQAAGHPLAAVADYQGPQGNFVARLQPGLFCDADTVHSALVSGRRPVVDARSAERFAGLVPEPRAGLRCGHMPGALNLPFATLQQAGHMKPLADLQQQFSALLGNQTAPIFSCGSGVTACILALAAELAGYDQLTVYDGSWSEWGADPARPVVSERVTD</sequence>
<dbReference type="Gene3D" id="3.40.250.10">
    <property type="entry name" value="Rhodanese-like domain"/>
    <property type="match status" value="2"/>
</dbReference>
<dbReference type="SUPFAM" id="SSF52821">
    <property type="entry name" value="Rhodanese/Cell cycle control phosphatase"/>
    <property type="match status" value="2"/>
</dbReference>
<comment type="caution">
    <text evidence="4">The sequence shown here is derived from an EMBL/GenBank/DDBJ whole genome shotgun (WGS) entry which is preliminary data.</text>
</comment>
<keyword evidence="5" id="KW-1185">Reference proteome</keyword>
<evidence type="ECO:0000313" key="4">
    <source>
        <dbReference type="EMBL" id="MFC3912537.1"/>
    </source>
</evidence>
<name>A0ABV8CK07_9GAMM</name>
<dbReference type="InterPro" id="IPR045078">
    <property type="entry name" value="TST/MPST-like"/>
</dbReference>
<dbReference type="EC" id="2.8.1.-" evidence="4"/>
<evidence type="ECO:0000256" key="2">
    <source>
        <dbReference type="ARBA" id="ARBA00022737"/>
    </source>
</evidence>
<evidence type="ECO:0000313" key="5">
    <source>
        <dbReference type="Proteomes" id="UP001595692"/>
    </source>
</evidence>
<feature type="domain" description="Rhodanese" evidence="3">
    <location>
        <begin position="87"/>
        <end position="202"/>
    </location>
</feature>
<evidence type="ECO:0000259" key="3">
    <source>
        <dbReference type="PROSITE" id="PS50206"/>
    </source>
</evidence>
<gene>
    <name evidence="4" type="ORF">ACFOSS_03515</name>
</gene>
<accession>A0ABV8CK07</accession>
<dbReference type="Pfam" id="PF00581">
    <property type="entry name" value="Rhodanese"/>
    <property type="match status" value="2"/>
</dbReference>
<organism evidence="4 5">
    <name type="scientific">Pseudaeromonas sharmana</name>
    <dbReference type="NCBI Taxonomy" id="328412"/>
    <lineage>
        <taxon>Bacteria</taxon>
        <taxon>Pseudomonadati</taxon>
        <taxon>Pseudomonadota</taxon>
        <taxon>Gammaproteobacteria</taxon>
        <taxon>Aeromonadales</taxon>
        <taxon>Aeromonadaceae</taxon>
        <taxon>Pseudaeromonas</taxon>
    </lineage>
</organism>
<keyword evidence="2" id="KW-0677">Repeat</keyword>
<dbReference type="PANTHER" id="PTHR11364:SF27">
    <property type="entry name" value="SULFURTRANSFERASE"/>
    <property type="match status" value="1"/>
</dbReference>
<dbReference type="CDD" id="cd01448">
    <property type="entry name" value="TST_Repeat_1"/>
    <property type="match status" value="1"/>
</dbReference>
<dbReference type="CDD" id="cd01449">
    <property type="entry name" value="TST_Repeat_2"/>
    <property type="match status" value="1"/>
</dbReference>
<keyword evidence="1 4" id="KW-0808">Transferase</keyword>
<feature type="domain" description="Rhodanese" evidence="3">
    <location>
        <begin position="239"/>
        <end position="345"/>
    </location>
</feature>
<dbReference type="Proteomes" id="UP001595692">
    <property type="component" value="Unassembled WGS sequence"/>
</dbReference>
<dbReference type="InterPro" id="IPR036873">
    <property type="entry name" value="Rhodanese-like_dom_sf"/>
</dbReference>
<dbReference type="PROSITE" id="PS50206">
    <property type="entry name" value="RHODANESE_3"/>
    <property type="match status" value="2"/>
</dbReference>
<dbReference type="GO" id="GO:0016740">
    <property type="term" value="F:transferase activity"/>
    <property type="evidence" value="ECO:0007669"/>
    <property type="project" value="UniProtKB-KW"/>
</dbReference>
<dbReference type="EMBL" id="JBHSAF010000002">
    <property type="protein sequence ID" value="MFC3912537.1"/>
    <property type="molecule type" value="Genomic_DNA"/>
</dbReference>
<dbReference type="InterPro" id="IPR001763">
    <property type="entry name" value="Rhodanese-like_dom"/>
</dbReference>
<reference evidence="5" key="1">
    <citation type="journal article" date="2019" name="Int. J. Syst. Evol. Microbiol.">
        <title>The Global Catalogue of Microorganisms (GCM) 10K type strain sequencing project: providing services to taxonomists for standard genome sequencing and annotation.</title>
        <authorList>
            <consortium name="The Broad Institute Genomics Platform"/>
            <consortium name="The Broad Institute Genome Sequencing Center for Infectious Disease"/>
            <person name="Wu L."/>
            <person name="Ma J."/>
        </authorList>
    </citation>
    <scope>NUCLEOTIDE SEQUENCE [LARGE SCALE GENOMIC DNA]</scope>
    <source>
        <strain evidence="5">CCUG 54939</strain>
    </source>
</reference>
<proteinExistence type="predicted"/>